<name>A0A1X7R909_9SACH</name>
<accession>A0A1X7R909</accession>
<dbReference type="Pfam" id="PF05648">
    <property type="entry name" value="PEX11"/>
    <property type="match status" value="1"/>
</dbReference>
<proteinExistence type="predicted"/>
<comment type="subcellular location">
    <subcellularLocation>
        <location evidence="3">Peroxisome membrane</location>
    </subcellularLocation>
</comment>
<dbReference type="Proteomes" id="UP000196158">
    <property type="component" value="Unassembled WGS sequence"/>
</dbReference>
<protein>
    <submittedName>
        <fullName evidence="5">Similar to Saccharomyces cerevisiae YOR193W PEX27 Peripheral peroxisomal membrane protein involved in controlling peroxisome size and number</fullName>
    </submittedName>
</protein>
<evidence type="ECO:0000256" key="3">
    <source>
        <dbReference type="ARBA" id="ARBA00046271"/>
    </source>
</evidence>
<feature type="transmembrane region" description="Helical" evidence="4">
    <location>
        <begin position="255"/>
        <end position="277"/>
    </location>
</feature>
<reference evidence="5 6" key="1">
    <citation type="submission" date="2017-04" db="EMBL/GenBank/DDBJ databases">
        <authorList>
            <person name="Afonso C.L."/>
            <person name="Miller P.J."/>
            <person name="Scott M.A."/>
            <person name="Spackman E."/>
            <person name="Goraichik I."/>
            <person name="Dimitrov K.M."/>
            <person name="Suarez D.L."/>
            <person name="Swayne D.E."/>
        </authorList>
    </citation>
    <scope>NUCLEOTIDE SEQUENCE [LARGE SCALE GENOMIC DNA]</scope>
</reference>
<evidence type="ECO:0000256" key="1">
    <source>
        <dbReference type="ARBA" id="ARBA00023136"/>
    </source>
</evidence>
<keyword evidence="4" id="KW-1133">Transmembrane helix</keyword>
<keyword evidence="2" id="KW-0576">Peroxisome</keyword>
<keyword evidence="1 4" id="KW-0472">Membrane</keyword>
<keyword evidence="6" id="KW-1185">Reference proteome</keyword>
<evidence type="ECO:0000256" key="4">
    <source>
        <dbReference type="SAM" id="Phobius"/>
    </source>
</evidence>
<gene>
    <name evidence="5" type="ORF">KASA_0I01760G</name>
</gene>
<dbReference type="OrthoDB" id="411017at2759"/>
<keyword evidence="4" id="KW-0812">Transmembrane</keyword>
<dbReference type="EMBL" id="FXLY01000010">
    <property type="protein sequence ID" value="SMN22158.1"/>
    <property type="molecule type" value="Genomic_DNA"/>
</dbReference>
<organism evidence="5 6">
    <name type="scientific">Maudiozyma saulgeensis</name>
    <dbReference type="NCBI Taxonomy" id="1789683"/>
    <lineage>
        <taxon>Eukaryota</taxon>
        <taxon>Fungi</taxon>
        <taxon>Dikarya</taxon>
        <taxon>Ascomycota</taxon>
        <taxon>Saccharomycotina</taxon>
        <taxon>Saccharomycetes</taxon>
        <taxon>Saccharomycetales</taxon>
        <taxon>Saccharomycetaceae</taxon>
        <taxon>Maudiozyma</taxon>
    </lineage>
</organism>
<dbReference type="AlphaFoldDB" id="A0A1X7R909"/>
<dbReference type="GO" id="GO:0016559">
    <property type="term" value="P:peroxisome fission"/>
    <property type="evidence" value="ECO:0007669"/>
    <property type="project" value="InterPro"/>
</dbReference>
<evidence type="ECO:0000313" key="5">
    <source>
        <dbReference type="EMBL" id="SMN22158.1"/>
    </source>
</evidence>
<dbReference type="InterPro" id="IPR008733">
    <property type="entry name" value="PEX11"/>
</dbReference>
<sequence length="287" mass="32526">MATSTSNFVPLESRSSTAVPSLLKDQYVVEGDDDDITAREQSETPLPIQNNKQIKLKVRNIDIIKYLIGTIAGKDKIAKFLKCILDIIKKVSLLFPMKFYNVDTRSLATIASQLSLFRAIMRFGSAPFTIGSLINMISHNKNLLKTPSVVFNPSILESIINVYFTIFDELSLLSKLNIIKNKNLRERISRNDTLATEIDSIFSLQKACISYRKNRIQRNKKNDIMAKIDIARFTMELISNTPDLLLIRSPRIERIVSLFSSICSTISAILNLVRLWILAKDQLSVKL</sequence>
<evidence type="ECO:0000313" key="6">
    <source>
        <dbReference type="Proteomes" id="UP000196158"/>
    </source>
</evidence>
<dbReference type="GO" id="GO:0005778">
    <property type="term" value="C:peroxisomal membrane"/>
    <property type="evidence" value="ECO:0007669"/>
    <property type="project" value="UniProtKB-SubCell"/>
</dbReference>
<evidence type="ECO:0000256" key="2">
    <source>
        <dbReference type="ARBA" id="ARBA00023140"/>
    </source>
</evidence>